<evidence type="ECO:0000256" key="13">
    <source>
        <dbReference type="RuleBase" id="RU046415"/>
    </source>
</evidence>
<evidence type="ECO:0000256" key="8">
    <source>
        <dbReference type="ARBA" id="ARBA00023125"/>
    </source>
</evidence>
<dbReference type="GO" id="GO:0005634">
    <property type="term" value="C:nucleus"/>
    <property type="evidence" value="ECO:0007669"/>
    <property type="project" value="UniProtKB-SubCell"/>
</dbReference>
<evidence type="ECO:0000256" key="5">
    <source>
        <dbReference type="ARBA" id="ARBA00022553"/>
    </source>
</evidence>
<dbReference type="GO" id="GO:0000977">
    <property type="term" value="F:RNA polymerase II transcription regulatory region sequence-specific DNA binding"/>
    <property type="evidence" value="ECO:0007669"/>
    <property type="project" value="UniProtKB-ARBA"/>
</dbReference>
<keyword evidence="10 13" id="KW-0804">Transcription</keyword>
<evidence type="ECO:0000256" key="10">
    <source>
        <dbReference type="ARBA" id="ARBA00023163"/>
    </source>
</evidence>
<dbReference type="InterPro" id="IPR001217">
    <property type="entry name" value="STAT"/>
</dbReference>
<dbReference type="InterPro" id="IPR036860">
    <property type="entry name" value="SH2_dom_sf"/>
</dbReference>
<reference evidence="16" key="2">
    <citation type="submission" date="2025-09" db="UniProtKB">
        <authorList>
            <consortium name="Ensembl"/>
        </authorList>
    </citation>
    <scope>IDENTIFICATION</scope>
</reference>
<evidence type="ECO:0000256" key="12">
    <source>
        <dbReference type="PROSITE-ProRule" id="PRU00191"/>
    </source>
</evidence>
<dbReference type="OrthoDB" id="19300at2759"/>
<dbReference type="Gene3D" id="2.60.40.630">
    <property type="entry name" value="STAT transcription factor, DNA-binding domain"/>
    <property type="match status" value="1"/>
</dbReference>
<dbReference type="InterPro" id="IPR048988">
    <property type="entry name" value="STAT_linker"/>
</dbReference>
<dbReference type="GO" id="GO:0002432">
    <property type="term" value="P:granuloma formation"/>
    <property type="evidence" value="ECO:0007669"/>
    <property type="project" value="Ensembl"/>
</dbReference>
<dbReference type="STRING" id="1676925.ENSPKIP00000008240"/>
<dbReference type="Proteomes" id="UP000261540">
    <property type="component" value="Unplaced"/>
</dbReference>
<dbReference type="Pfam" id="PF01017">
    <property type="entry name" value="STAT_alpha"/>
    <property type="match status" value="1"/>
</dbReference>
<dbReference type="Gene3D" id="3.30.505.10">
    <property type="entry name" value="SH2 domain"/>
    <property type="match status" value="1"/>
</dbReference>
<dbReference type="InterPro" id="IPR015988">
    <property type="entry name" value="STAT_TF_CC"/>
</dbReference>
<evidence type="ECO:0000256" key="1">
    <source>
        <dbReference type="ARBA" id="ARBA00004123"/>
    </source>
</evidence>
<dbReference type="GO" id="GO:0005737">
    <property type="term" value="C:cytoplasm"/>
    <property type="evidence" value="ECO:0007669"/>
    <property type="project" value="UniProtKB-SubCell"/>
</dbReference>
<dbReference type="InterPro" id="IPR013799">
    <property type="entry name" value="STAT_TF_prot_interaction"/>
</dbReference>
<dbReference type="InterPro" id="IPR013801">
    <property type="entry name" value="STAT_TF_DNA-bd"/>
</dbReference>
<dbReference type="PANTHER" id="PTHR11801">
    <property type="entry name" value="SIGNAL TRANSDUCER AND ACTIVATOR OF TRANSCRIPTION"/>
    <property type="match status" value="1"/>
</dbReference>
<dbReference type="PROSITE" id="PS50001">
    <property type="entry name" value="SH2"/>
    <property type="match status" value="1"/>
</dbReference>
<keyword evidence="5 13" id="KW-0597">Phosphoprotein</keyword>
<keyword evidence="7 13" id="KW-0805">Transcription regulation</keyword>
<dbReference type="SMART" id="SM00964">
    <property type="entry name" value="STAT_int"/>
    <property type="match status" value="1"/>
</dbReference>
<feature type="region of interest" description="Disordered" evidence="14">
    <location>
        <begin position="122"/>
        <end position="143"/>
    </location>
</feature>
<dbReference type="InterPro" id="IPR036535">
    <property type="entry name" value="STAT_N_sf"/>
</dbReference>
<dbReference type="Gene3D" id="1.10.532.10">
    <property type="entry name" value="STAT transcription factor, N-terminal domain"/>
    <property type="match status" value="1"/>
</dbReference>
<dbReference type="SUPFAM" id="SSF49417">
    <property type="entry name" value="p53-like transcription factors"/>
    <property type="match status" value="1"/>
</dbReference>
<keyword evidence="17" id="KW-1185">Reference proteome</keyword>
<dbReference type="Pfam" id="PF21354">
    <property type="entry name" value="STAT_linker"/>
    <property type="match status" value="1"/>
</dbReference>
<keyword evidence="6 12" id="KW-0727">SH2 domain</keyword>
<dbReference type="GO" id="GO:0001228">
    <property type="term" value="F:DNA-binding transcription activator activity, RNA polymerase II-specific"/>
    <property type="evidence" value="ECO:0007669"/>
    <property type="project" value="UniProtKB-ARBA"/>
</dbReference>
<dbReference type="SUPFAM" id="SSF47655">
    <property type="entry name" value="STAT"/>
    <property type="match status" value="1"/>
</dbReference>
<dbReference type="CDD" id="cd16856">
    <property type="entry name" value="STAT6_CCD"/>
    <property type="match status" value="1"/>
</dbReference>
<keyword evidence="4 13" id="KW-0963">Cytoplasm</keyword>
<organism evidence="16 17">
    <name type="scientific">Paramormyrops kingsleyae</name>
    <dbReference type="NCBI Taxonomy" id="1676925"/>
    <lineage>
        <taxon>Eukaryota</taxon>
        <taxon>Metazoa</taxon>
        <taxon>Chordata</taxon>
        <taxon>Craniata</taxon>
        <taxon>Vertebrata</taxon>
        <taxon>Euteleostomi</taxon>
        <taxon>Actinopterygii</taxon>
        <taxon>Neopterygii</taxon>
        <taxon>Teleostei</taxon>
        <taxon>Osteoglossocephala</taxon>
        <taxon>Osteoglossomorpha</taxon>
        <taxon>Osteoglossiformes</taxon>
        <taxon>Mormyridae</taxon>
        <taxon>Paramormyrops</taxon>
    </lineage>
</organism>
<dbReference type="Pfam" id="PF00017">
    <property type="entry name" value="SH2"/>
    <property type="match status" value="1"/>
</dbReference>
<dbReference type="SUPFAM" id="SSF48092">
    <property type="entry name" value="Transcription factor STAT-4 N-domain"/>
    <property type="match status" value="1"/>
</dbReference>
<keyword evidence="8 13" id="KW-0238">DNA-binding</keyword>
<dbReference type="Pfam" id="PF02864">
    <property type="entry name" value="STAT_bind"/>
    <property type="match status" value="1"/>
</dbReference>
<dbReference type="InterPro" id="IPR000980">
    <property type="entry name" value="SH2"/>
</dbReference>
<dbReference type="FunFam" id="1.10.238.10:FF:000029">
    <property type="entry name" value="Signal transducer and transcription activator 6"/>
    <property type="match status" value="1"/>
</dbReference>
<proteinExistence type="inferred from homology"/>
<dbReference type="Pfam" id="PF02865">
    <property type="entry name" value="STAT_int"/>
    <property type="match status" value="1"/>
</dbReference>
<dbReference type="Gene3D" id="1.20.1050.20">
    <property type="entry name" value="STAT transcription factor, all-alpha domain"/>
    <property type="match status" value="1"/>
</dbReference>
<dbReference type="InterPro" id="IPR008967">
    <property type="entry name" value="p53-like_TF_DNA-bd_sf"/>
</dbReference>
<evidence type="ECO:0000256" key="3">
    <source>
        <dbReference type="ARBA" id="ARBA00005586"/>
    </source>
</evidence>
<comment type="similarity">
    <text evidence="3 13">Belongs to the transcription factor STAT family.</text>
</comment>
<dbReference type="RefSeq" id="XP_023655510.1">
    <property type="nucleotide sequence ID" value="XM_023799742.2"/>
</dbReference>
<dbReference type="InterPro" id="IPR012345">
    <property type="entry name" value="STAT_TF_DNA-bd_N"/>
</dbReference>
<dbReference type="GeneID" id="111837561"/>
<name>A0A3B3QRK7_9TELE</name>
<feature type="compositionally biased region" description="Pro residues" evidence="14">
    <location>
        <begin position="125"/>
        <end position="134"/>
    </location>
</feature>
<dbReference type="SUPFAM" id="SSF55550">
    <property type="entry name" value="SH2 domain"/>
    <property type="match status" value="1"/>
</dbReference>
<keyword evidence="9 13" id="KW-0010">Activator</keyword>
<dbReference type="GO" id="GO:0045087">
    <property type="term" value="P:innate immune response"/>
    <property type="evidence" value="ECO:0007669"/>
    <property type="project" value="Ensembl"/>
</dbReference>
<dbReference type="CTD" id="6778"/>
<accession>A0A3B3QRK7</accession>
<evidence type="ECO:0000313" key="16">
    <source>
        <dbReference type="Ensembl" id="ENSPKIP00000008240.1"/>
    </source>
</evidence>
<reference evidence="16" key="1">
    <citation type="submission" date="2025-08" db="UniProtKB">
        <authorList>
            <consortium name="Ensembl"/>
        </authorList>
    </citation>
    <scope>IDENTIFICATION</scope>
</reference>
<dbReference type="InterPro" id="IPR013800">
    <property type="entry name" value="STAT_TF_alpha"/>
</dbReference>
<evidence type="ECO:0000256" key="7">
    <source>
        <dbReference type="ARBA" id="ARBA00023015"/>
    </source>
</evidence>
<dbReference type="GeneTree" id="ENSGT01080000257420"/>
<evidence type="ECO:0000256" key="2">
    <source>
        <dbReference type="ARBA" id="ARBA00004496"/>
    </source>
</evidence>
<dbReference type="GO" id="GO:0007166">
    <property type="term" value="P:cell surface receptor signaling pathway"/>
    <property type="evidence" value="ECO:0007669"/>
    <property type="project" value="UniProtKB-ARBA"/>
</dbReference>
<evidence type="ECO:0000256" key="11">
    <source>
        <dbReference type="ARBA" id="ARBA00023242"/>
    </source>
</evidence>
<evidence type="ECO:0000256" key="6">
    <source>
        <dbReference type="ARBA" id="ARBA00022999"/>
    </source>
</evidence>
<dbReference type="AlphaFoldDB" id="A0A3B3QRK7"/>
<comment type="subcellular location">
    <subcellularLocation>
        <location evidence="2 13">Cytoplasm</location>
    </subcellularLocation>
    <subcellularLocation>
        <location evidence="1 13">Nucleus</location>
    </subcellularLocation>
</comment>
<dbReference type="Gene3D" id="1.10.238.10">
    <property type="entry name" value="EF-hand"/>
    <property type="match status" value="1"/>
</dbReference>
<feature type="domain" description="SH2" evidence="15">
    <location>
        <begin position="552"/>
        <end position="609"/>
    </location>
</feature>
<feature type="region of interest" description="Disordered" evidence="14">
    <location>
        <begin position="671"/>
        <end position="709"/>
    </location>
</feature>
<evidence type="ECO:0000256" key="14">
    <source>
        <dbReference type="SAM" id="MobiDB-lite"/>
    </source>
</evidence>
<dbReference type="KEGG" id="pki:111837561"/>
<sequence length="809" mass="91876">MAQWEKVKSLPPQSLSELYPTEFPMEVRYYLASWIEEQPWEEFNVDDPSQEAQALQLLEQIISFLQGIAQQNANVVERLRLQHIGAKMSEFQSQPLLLVKTVQNILRKERDLLSQMSITFHQNPPQQPCPPAPSPLGAASPGREDRSQALAMWIMKVTKIREESHLLKGEMLRIQESELPEQVKKTQIQQMEFNGQALSLKRFQLLQEAVHSLNQCQIHHLHKIQTWRRDQHLATIGGAFSEDLGPLQTWCEHLLGANMKLREEVLLAGRDCGGTETIQECQKRLDLLLQTLIQSSLIVDKQPPQVVKTHSKFSTSVRLLLGEKMAPGRPVHLKAQIVTEVQARNLVQMGAMPAENVGELVSNTAIMEHNASNKSTCAIFRNMCIKKIKRADRRGSESVTEEKFAIHFSGDVVLMGCELPCKVQTLSFPIVVIVHGSQDINAMATIIWDCAFSDFDRVPFVVPDRVPWKQMCMTLDNKFMSEVQTQRGLDAYNHHFLAQKIFNKPEYKENFSNMLVSWSQFNKEMLSGRTFTFWQWFDGVMELSKKHLRYYWSDGLISGFIGKQHLHVILQDRPNGTFLLRFSDSEIGGITIAYVAQTENGGRRVQNIQPFSKKDLEIRCLGDRIRDIEAITHLYPNFPKNEVFQKYYTDEQRMEGRGYIGVSIRTKVEDTTAHPPLDPQQEITLAPSLSPYPPDNVYPPEAPPPQPDPSIFYPGNCTKQLPIIRFSQQPPYQNDTGGAFVPYSGPFTDPEGNSIFSTTNTTPSPGPSLHDMDLEFPMLDPDMYGVPPVTMTTIGSPLDQTKTNSASKF</sequence>
<dbReference type="Ensembl" id="ENSPKIT00000032314.1">
    <property type="protein sequence ID" value="ENSPKIP00000008240.1"/>
    <property type="gene ID" value="ENSPKIG00000023811.1"/>
</dbReference>
<dbReference type="FunFam" id="2.60.40.630:FF:000003">
    <property type="entry name" value="Signal transducer and transcription activator 6"/>
    <property type="match status" value="1"/>
</dbReference>
<evidence type="ECO:0000259" key="15">
    <source>
        <dbReference type="PROSITE" id="PS50001"/>
    </source>
</evidence>
<protein>
    <recommendedName>
        <fullName evidence="13">Signal transducer and activator of transcription</fullName>
    </recommendedName>
</protein>
<evidence type="ECO:0000313" key="17">
    <source>
        <dbReference type="Proteomes" id="UP000261540"/>
    </source>
</evidence>
<evidence type="ECO:0000256" key="4">
    <source>
        <dbReference type="ARBA" id="ARBA00022490"/>
    </source>
</evidence>
<dbReference type="FunFam" id="3.30.505.10:FF:000126">
    <property type="entry name" value="Signal transducer and activator of transcription"/>
    <property type="match status" value="1"/>
</dbReference>
<keyword evidence="11 13" id="KW-0539">Nucleus</keyword>
<feature type="compositionally biased region" description="Pro residues" evidence="14">
    <location>
        <begin position="690"/>
        <end position="708"/>
    </location>
</feature>
<evidence type="ECO:0000256" key="9">
    <source>
        <dbReference type="ARBA" id="ARBA00023159"/>
    </source>
</evidence>